<evidence type="ECO:0000256" key="3">
    <source>
        <dbReference type="ARBA" id="ARBA00022741"/>
    </source>
</evidence>
<keyword evidence="1" id="KW-0813">Transport</keyword>
<dbReference type="InterPro" id="IPR003593">
    <property type="entry name" value="AAA+_ATPase"/>
</dbReference>
<sequence>MNATQETSPAEMSKRAPAAAEIEANAMADAMAAVLTPAATPAATESSPKAEMGSITEAAAWYVDPKQRVMDCRLSKIFYGDFLAVRDSMVPIEKNKITGFIGPSGCGKSTVLRSLNRMNDLIPVFRFEGTVTYHGQDIYEKTIDPVLVRRYIGMVFQQPNPFSMSIYDNVAFGLRLNRYKGDMDERVEKALRSAALWNEVKDKLKNSGLSLSGGQQQRLCIARAVATEPDVLLMDEPCSALDPIATRQVEELMLELKENYTLALVTHNMQQATRVADTTAFFSVDISAGGRTGYLVEMGDTQQIFEDPREKLTREYIAGEFS</sequence>
<protein>
    <submittedName>
        <fullName evidence="6">Phosphate import ATP-binding protein PstB 3</fullName>
    </submittedName>
</protein>
<dbReference type="PROSITE" id="PS50893">
    <property type="entry name" value="ABC_TRANSPORTER_2"/>
    <property type="match status" value="1"/>
</dbReference>
<dbReference type="SUPFAM" id="SSF52540">
    <property type="entry name" value="P-loop containing nucleoside triphosphate hydrolases"/>
    <property type="match status" value="1"/>
</dbReference>
<dbReference type="Pfam" id="PF00005">
    <property type="entry name" value="ABC_tran"/>
    <property type="match status" value="1"/>
</dbReference>
<evidence type="ECO:0000256" key="2">
    <source>
        <dbReference type="ARBA" id="ARBA00022592"/>
    </source>
</evidence>
<accession>A0ABZ0SEA0</accession>
<dbReference type="SMART" id="SM00382">
    <property type="entry name" value="AAA"/>
    <property type="match status" value="1"/>
</dbReference>
<evidence type="ECO:0000259" key="5">
    <source>
        <dbReference type="PROSITE" id="PS50893"/>
    </source>
</evidence>
<name>A0ABZ0SEA0_9GAMM</name>
<dbReference type="PANTHER" id="PTHR43423:SF1">
    <property type="entry name" value="ABC TRANSPORTER I FAMILY MEMBER 17"/>
    <property type="match status" value="1"/>
</dbReference>
<dbReference type="Gene3D" id="3.40.50.300">
    <property type="entry name" value="P-loop containing nucleotide triphosphate hydrolases"/>
    <property type="match status" value="1"/>
</dbReference>
<evidence type="ECO:0000313" key="6">
    <source>
        <dbReference type="EMBL" id="WPL18934.1"/>
    </source>
</evidence>
<dbReference type="Proteomes" id="UP001432180">
    <property type="component" value="Chromosome"/>
</dbReference>
<evidence type="ECO:0000256" key="1">
    <source>
        <dbReference type="ARBA" id="ARBA00022448"/>
    </source>
</evidence>
<dbReference type="CDD" id="cd03260">
    <property type="entry name" value="ABC_PstB_phosphate_transporter"/>
    <property type="match status" value="1"/>
</dbReference>
<dbReference type="NCBIfam" id="TIGR00972">
    <property type="entry name" value="3a0107s01c2"/>
    <property type="match status" value="1"/>
</dbReference>
<keyword evidence="4 6" id="KW-0067">ATP-binding</keyword>
<dbReference type="PANTHER" id="PTHR43423">
    <property type="entry name" value="ABC TRANSPORTER I FAMILY MEMBER 17"/>
    <property type="match status" value="1"/>
</dbReference>
<dbReference type="InterPro" id="IPR003439">
    <property type="entry name" value="ABC_transporter-like_ATP-bd"/>
</dbReference>
<evidence type="ECO:0000313" key="7">
    <source>
        <dbReference type="Proteomes" id="UP001432180"/>
    </source>
</evidence>
<gene>
    <name evidence="6" type="primary">pstB3</name>
    <name evidence="6" type="ORF">Thiowin_04030</name>
</gene>
<organism evidence="6 7">
    <name type="scientific">Thiorhodovibrio winogradskyi</name>
    <dbReference type="NCBI Taxonomy" id="77007"/>
    <lineage>
        <taxon>Bacteria</taxon>
        <taxon>Pseudomonadati</taxon>
        <taxon>Pseudomonadota</taxon>
        <taxon>Gammaproteobacteria</taxon>
        <taxon>Chromatiales</taxon>
        <taxon>Chromatiaceae</taxon>
        <taxon>Thiorhodovibrio</taxon>
    </lineage>
</organism>
<proteinExistence type="predicted"/>
<dbReference type="InterPro" id="IPR017871">
    <property type="entry name" value="ABC_transporter-like_CS"/>
</dbReference>
<dbReference type="InterPro" id="IPR027417">
    <property type="entry name" value="P-loop_NTPase"/>
</dbReference>
<keyword evidence="3" id="KW-0547">Nucleotide-binding</keyword>
<feature type="domain" description="ABC transporter" evidence="5">
    <location>
        <begin position="69"/>
        <end position="317"/>
    </location>
</feature>
<dbReference type="InterPro" id="IPR005670">
    <property type="entry name" value="PstB-like"/>
</dbReference>
<dbReference type="PROSITE" id="PS00211">
    <property type="entry name" value="ABC_TRANSPORTER_1"/>
    <property type="match status" value="1"/>
</dbReference>
<dbReference type="GO" id="GO:0005524">
    <property type="term" value="F:ATP binding"/>
    <property type="evidence" value="ECO:0007669"/>
    <property type="project" value="UniProtKB-KW"/>
</dbReference>
<evidence type="ECO:0000256" key="4">
    <source>
        <dbReference type="ARBA" id="ARBA00022840"/>
    </source>
</evidence>
<keyword evidence="7" id="KW-1185">Reference proteome</keyword>
<dbReference type="EMBL" id="CP121472">
    <property type="protein sequence ID" value="WPL18934.1"/>
    <property type="molecule type" value="Genomic_DNA"/>
</dbReference>
<keyword evidence="2" id="KW-0592">Phosphate transport</keyword>
<reference evidence="6 7" key="1">
    <citation type="journal article" date="2023" name="Microorganisms">
        <title>Thiorhodovibrio frisius and Trv. litoralis spp. nov., Two Novel Members from a Clade of Fastidious Purple Sulfur Bacteria That Exhibit Unique Red-Shifted Light-Harvesting Capabilities.</title>
        <authorList>
            <person name="Methner A."/>
            <person name="Kuzyk S.B."/>
            <person name="Petersen J."/>
            <person name="Bauer S."/>
            <person name="Brinkmann H."/>
            <person name="Sichau K."/>
            <person name="Wanner G."/>
            <person name="Wolf J."/>
            <person name="Neumann-Schaal M."/>
            <person name="Henke P."/>
            <person name="Tank M."/>
            <person name="Sproer C."/>
            <person name="Bunk B."/>
            <person name="Overmann J."/>
        </authorList>
    </citation>
    <scope>NUCLEOTIDE SEQUENCE [LARGE SCALE GENOMIC DNA]</scope>
    <source>
        <strain evidence="6 7">DSM 6702</strain>
    </source>
</reference>